<name>A0A8J5JFT1_HOMAM</name>
<reference evidence="15" key="1">
    <citation type="journal article" date="2021" name="Sci. Adv.">
        <title>The American lobster genome reveals insights on longevity, neural, and immune adaptations.</title>
        <authorList>
            <person name="Polinski J.M."/>
            <person name="Zimin A.V."/>
            <person name="Clark K.F."/>
            <person name="Kohn A.B."/>
            <person name="Sadowski N."/>
            <person name="Timp W."/>
            <person name="Ptitsyn A."/>
            <person name="Khanna P."/>
            <person name="Romanova D.Y."/>
            <person name="Williams P."/>
            <person name="Greenwood S.J."/>
            <person name="Moroz L.L."/>
            <person name="Walt D.R."/>
            <person name="Bodnar A.G."/>
        </authorList>
    </citation>
    <scope>NUCLEOTIDE SEQUENCE</scope>
    <source>
        <strain evidence="15">GMGI-L3</strain>
    </source>
</reference>
<feature type="transmembrane region" description="Helical" evidence="12">
    <location>
        <begin position="7"/>
        <end position="27"/>
    </location>
</feature>
<evidence type="ECO:0000256" key="11">
    <source>
        <dbReference type="ARBA" id="ARBA00023180"/>
    </source>
</evidence>
<dbReference type="AlphaFoldDB" id="A0A8J5JFT1"/>
<evidence type="ECO:0000256" key="2">
    <source>
        <dbReference type="ARBA" id="ARBA00004922"/>
    </source>
</evidence>
<keyword evidence="11" id="KW-0325">Glycoprotein</keyword>
<evidence type="ECO:0000259" key="13">
    <source>
        <dbReference type="Pfam" id="PF00852"/>
    </source>
</evidence>
<dbReference type="InterPro" id="IPR055270">
    <property type="entry name" value="Glyco_tran_10_C"/>
</dbReference>
<dbReference type="InterPro" id="IPR001503">
    <property type="entry name" value="Glyco_trans_10"/>
</dbReference>
<evidence type="ECO:0000313" key="15">
    <source>
        <dbReference type="EMBL" id="KAG7155879.1"/>
    </source>
</evidence>
<dbReference type="Proteomes" id="UP000747542">
    <property type="component" value="Unassembled WGS sequence"/>
</dbReference>
<dbReference type="EC" id="2.4.1.-" evidence="12"/>
<evidence type="ECO:0000256" key="5">
    <source>
        <dbReference type="ARBA" id="ARBA00022679"/>
    </source>
</evidence>
<evidence type="ECO:0000256" key="4">
    <source>
        <dbReference type="ARBA" id="ARBA00022676"/>
    </source>
</evidence>
<dbReference type="Pfam" id="PF00852">
    <property type="entry name" value="Glyco_transf_10"/>
    <property type="match status" value="1"/>
</dbReference>
<evidence type="ECO:0000256" key="9">
    <source>
        <dbReference type="ARBA" id="ARBA00023034"/>
    </source>
</evidence>
<keyword evidence="6 12" id="KW-0812">Transmembrane</keyword>
<keyword evidence="8 12" id="KW-1133">Transmembrane helix</keyword>
<protein>
    <recommendedName>
        <fullName evidence="12">Fucosyltransferase</fullName>
        <ecNumber evidence="12">2.4.1.-</ecNumber>
    </recommendedName>
</protein>
<comment type="subcellular location">
    <subcellularLocation>
        <location evidence="1 12">Golgi apparatus</location>
        <location evidence="1 12">Golgi stack membrane</location>
        <topology evidence="1 12">Single-pass type II membrane protein</topology>
    </subcellularLocation>
</comment>
<keyword evidence="4 12" id="KW-0328">Glycosyltransferase</keyword>
<feature type="domain" description="Fucosyltransferase N-terminal" evidence="14">
    <location>
        <begin position="55"/>
        <end position="161"/>
    </location>
</feature>
<keyword evidence="5 12" id="KW-0808">Transferase</keyword>
<evidence type="ECO:0000256" key="12">
    <source>
        <dbReference type="RuleBase" id="RU003832"/>
    </source>
</evidence>
<comment type="similarity">
    <text evidence="3 12">Belongs to the glycosyltransferase 10 family.</text>
</comment>
<evidence type="ECO:0000256" key="1">
    <source>
        <dbReference type="ARBA" id="ARBA00004447"/>
    </source>
</evidence>
<evidence type="ECO:0000256" key="6">
    <source>
        <dbReference type="ARBA" id="ARBA00022692"/>
    </source>
</evidence>
<dbReference type="FunFam" id="3.40.50.11660:FF:000004">
    <property type="entry name" value="Glycoprotein 3-alpha-L-fucosyltransferase A"/>
    <property type="match status" value="1"/>
</dbReference>
<comment type="pathway">
    <text evidence="2">Protein modification; protein glycosylation.</text>
</comment>
<dbReference type="PANTHER" id="PTHR48438:SF1">
    <property type="entry name" value="ALPHA-(1,3)-FUCOSYLTRANSFERASE C-RELATED"/>
    <property type="match status" value="1"/>
</dbReference>
<evidence type="ECO:0000259" key="14">
    <source>
        <dbReference type="Pfam" id="PF17039"/>
    </source>
</evidence>
<keyword evidence="10 12" id="KW-0472">Membrane</keyword>
<evidence type="ECO:0000313" key="16">
    <source>
        <dbReference type="Proteomes" id="UP000747542"/>
    </source>
</evidence>
<feature type="domain" description="Fucosyltransferase C-terminal" evidence="13">
    <location>
        <begin position="184"/>
        <end position="357"/>
    </location>
</feature>
<gene>
    <name evidence="15" type="primary">FucTC-L9</name>
    <name evidence="15" type="ORF">Hamer_G012011</name>
</gene>
<dbReference type="Pfam" id="PF17039">
    <property type="entry name" value="Glyco_tran_10_N"/>
    <property type="match status" value="1"/>
</dbReference>
<dbReference type="InterPro" id="IPR031481">
    <property type="entry name" value="Glyco_tran_10_N"/>
</dbReference>
<keyword evidence="16" id="KW-1185">Reference proteome</keyword>
<dbReference type="EMBL" id="JAHLQT010040257">
    <property type="protein sequence ID" value="KAG7155879.1"/>
    <property type="molecule type" value="Genomic_DNA"/>
</dbReference>
<evidence type="ECO:0000256" key="8">
    <source>
        <dbReference type="ARBA" id="ARBA00022989"/>
    </source>
</evidence>
<keyword evidence="9 12" id="KW-0333">Golgi apparatus</keyword>
<proteinExistence type="inferred from homology"/>
<dbReference type="SUPFAM" id="SSF53756">
    <property type="entry name" value="UDP-Glycosyltransferase/glycogen phosphorylase"/>
    <property type="match status" value="1"/>
</dbReference>
<dbReference type="InterPro" id="IPR038577">
    <property type="entry name" value="GT10-like_C_sf"/>
</dbReference>
<organism evidence="15 16">
    <name type="scientific">Homarus americanus</name>
    <name type="common">American lobster</name>
    <dbReference type="NCBI Taxonomy" id="6706"/>
    <lineage>
        <taxon>Eukaryota</taxon>
        <taxon>Metazoa</taxon>
        <taxon>Ecdysozoa</taxon>
        <taxon>Arthropoda</taxon>
        <taxon>Crustacea</taxon>
        <taxon>Multicrustacea</taxon>
        <taxon>Malacostraca</taxon>
        <taxon>Eumalacostraca</taxon>
        <taxon>Eucarida</taxon>
        <taxon>Decapoda</taxon>
        <taxon>Pleocyemata</taxon>
        <taxon>Astacidea</taxon>
        <taxon>Nephropoidea</taxon>
        <taxon>Nephropidae</taxon>
        <taxon>Homarus</taxon>
    </lineage>
</organism>
<dbReference type="Gene3D" id="3.40.50.11660">
    <property type="entry name" value="Glycosyl transferase family 10, C-terminal domain"/>
    <property type="match status" value="1"/>
</dbReference>
<comment type="caution">
    <text evidence="15">The sequence shown here is derived from an EMBL/GenBank/DDBJ whole genome shotgun (WGS) entry which is preliminary data.</text>
</comment>
<dbReference type="UniPathway" id="UPA00378"/>
<evidence type="ECO:0000256" key="3">
    <source>
        <dbReference type="ARBA" id="ARBA00008919"/>
    </source>
</evidence>
<evidence type="ECO:0000256" key="7">
    <source>
        <dbReference type="ARBA" id="ARBA00022968"/>
    </source>
</evidence>
<dbReference type="GO" id="GO:0008417">
    <property type="term" value="F:fucosyltransferase activity"/>
    <property type="evidence" value="ECO:0007669"/>
    <property type="project" value="InterPro"/>
</dbReference>
<evidence type="ECO:0000256" key="10">
    <source>
        <dbReference type="ARBA" id="ARBA00023136"/>
    </source>
</evidence>
<dbReference type="GO" id="GO:0032580">
    <property type="term" value="C:Golgi cisterna membrane"/>
    <property type="evidence" value="ECO:0007669"/>
    <property type="project" value="UniProtKB-SubCell"/>
</dbReference>
<keyword evidence="7" id="KW-0735">Signal-anchor</keyword>
<dbReference type="PANTHER" id="PTHR48438">
    <property type="entry name" value="ALPHA-(1,3)-FUCOSYLTRANSFERASE C-RELATED"/>
    <property type="match status" value="1"/>
</dbReference>
<sequence>MMSLSRGVMRVMVLVTVMLVTYILYLGHHKLDHFLPEERHEGIIKRTHHQCPLPKRILIWTTYWHEQSFAWERIFFRQVSRQCPVSNCELVYDHRLLDSADAVLFHAIDLPQFKLPPKRILEQMWIFFTLEAPPVELKHLRNVFNWTMSYRLDSDVPVPYGRIIPKSQSSITTAPPVKDYWANKTKYKMAAWMVSHCGTESRREWFVKELVHFMKVDVFGRCGFKKCGKNISLRTLGTFNQDECNAEIEQYMFYFAFENSICQDYITEKFFLALQLDVIPVVFGGGNYAAIAPINSYINALDFKTPKELAKYLELVAENATMYNKYFEWKNKYIVELGHPFSPMVCDLCSKLHDPTQFKLSNITKRSGAEAAGVKLSVQGRDNNGSYPDIDSWFVKGSSCRIWWSGQHDYEKHGNFV</sequence>
<accession>A0A8J5JFT1</accession>